<evidence type="ECO:0000256" key="2">
    <source>
        <dbReference type="ARBA" id="ARBA00022525"/>
    </source>
</evidence>
<keyword evidence="6" id="KW-0119">Carbohydrate metabolism</keyword>
<evidence type="ECO:0000256" key="3">
    <source>
        <dbReference type="ARBA" id="ARBA00022651"/>
    </source>
</evidence>
<dbReference type="SUPFAM" id="SSF53474">
    <property type="entry name" value="alpha/beta-Hydrolases"/>
    <property type="match status" value="1"/>
</dbReference>
<dbReference type="GO" id="GO:0030600">
    <property type="term" value="F:feruloyl esterase activity"/>
    <property type="evidence" value="ECO:0007669"/>
    <property type="project" value="InterPro"/>
</dbReference>
<evidence type="ECO:0000256" key="1">
    <source>
        <dbReference type="ARBA" id="ARBA00004613"/>
    </source>
</evidence>
<keyword evidence="2" id="KW-0964">Secreted</keyword>
<keyword evidence="10" id="KW-1185">Reference proteome</keyword>
<proteinExistence type="predicted"/>
<dbReference type="HOGENOM" id="CLU_027551_4_0_10"/>
<evidence type="ECO:0000256" key="5">
    <source>
        <dbReference type="ARBA" id="ARBA00022801"/>
    </source>
</evidence>
<dbReference type="PATRIC" id="fig|1379870.5.peg.3020"/>
<keyword evidence="5" id="KW-0378">Hydrolase</keyword>
<reference evidence="9 10" key="1">
    <citation type="journal article" date="2014" name="Curr. Microbiol.">
        <title>Spirosoma radiotolerans sp. nov., a gamma-radiation-resistant bacterium isolated from gamma ray-irradiated soil.</title>
        <authorList>
            <person name="Lee J.J."/>
            <person name="Srinivasan S."/>
            <person name="Lim S."/>
            <person name="Joe M."/>
            <person name="Im S."/>
            <person name="Bae S.I."/>
            <person name="Park K.R."/>
            <person name="Han J.H."/>
            <person name="Park S.H."/>
            <person name="Joo B.M."/>
            <person name="Park S.J."/>
            <person name="Kim M.K."/>
        </authorList>
    </citation>
    <scope>NUCLEOTIDE SEQUENCE [LARGE SCALE GENOMIC DNA]</scope>
    <source>
        <strain evidence="9 10">DG5A</strain>
    </source>
</reference>
<keyword evidence="4" id="KW-0732">Signal</keyword>
<evidence type="ECO:0000259" key="8">
    <source>
        <dbReference type="Pfam" id="PF02230"/>
    </source>
</evidence>
<dbReference type="InterPro" id="IPR043595">
    <property type="entry name" value="FaeB/C/D"/>
</dbReference>
<gene>
    <name evidence="9" type="ORF">SD10_13885</name>
</gene>
<keyword evidence="3" id="KW-0858">Xylan degradation</keyword>
<feature type="domain" description="Phospholipase/carboxylesterase/thioesterase" evidence="8">
    <location>
        <begin position="64"/>
        <end position="253"/>
    </location>
</feature>
<name>A0A0E3ZWM9_9BACT</name>
<dbReference type="RefSeq" id="WP_046574390.1">
    <property type="nucleotide sequence ID" value="NZ_CP010429.1"/>
</dbReference>
<dbReference type="EMBL" id="CP010429">
    <property type="protein sequence ID" value="AKD55829.1"/>
    <property type="molecule type" value="Genomic_DNA"/>
</dbReference>
<dbReference type="InterPro" id="IPR029058">
    <property type="entry name" value="AB_hydrolase_fold"/>
</dbReference>
<evidence type="ECO:0000313" key="10">
    <source>
        <dbReference type="Proteomes" id="UP000033054"/>
    </source>
</evidence>
<dbReference type="OrthoDB" id="9764953at2"/>
<dbReference type="PANTHER" id="PTHR38050:SF2">
    <property type="entry name" value="FERULOYL ESTERASE C-RELATED"/>
    <property type="match status" value="1"/>
</dbReference>
<dbReference type="Gene3D" id="3.40.50.1820">
    <property type="entry name" value="alpha/beta hydrolase"/>
    <property type="match status" value="1"/>
</dbReference>
<accession>A0A0E3ZWM9</accession>
<dbReference type="AlphaFoldDB" id="A0A0E3ZWM9"/>
<evidence type="ECO:0000256" key="4">
    <source>
        <dbReference type="ARBA" id="ARBA00022729"/>
    </source>
</evidence>
<dbReference type="Pfam" id="PF02230">
    <property type="entry name" value="Abhydrolase_2"/>
    <property type="match status" value="1"/>
</dbReference>
<dbReference type="GO" id="GO:0045493">
    <property type="term" value="P:xylan catabolic process"/>
    <property type="evidence" value="ECO:0007669"/>
    <property type="project" value="UniProtKB-KW"/>
</dbReference>
<comment type="subcellular location">
    <subcellularLocation>
        <location evidence="1">Secreted</location>
    </subcellularLocation>
</comment>
<evidence type="ECO:0000313" key="9">
    <source>
        <dbReference type="EMBL" id="AKD55829.1"/>
    </source>
</evidence>
<dbReference type="Proteomes" id="UP000033054">
    <property type="component" value="Chromosome"/>
</dbReference>
<protein>
    <submittedName>
        <fullName evidence="9">Phospholipase/carboxylesterase</fullName>
    </submittedName>
</protein>
<dbReference type="PANTHER" id="PTHR38050">
    <property type="match status" value="1"/>
</dbReference>
<organism evidence="9 10">
    <name type="scientific">Spirosoma radiotolerans</name>
    <dbReference type="NCBI Taxonomy" id="1379870"/>
    <lineage>
        <taxon>Bacteria</taxon>
        <taxon>Pseudomonadati</taxon>
        <taxon>Bacteroidota</taxon>
        <taxon>Cytophagia</taxon>
        <taxon>Cytophagales</taxon>
        <taxon>Cytophagaceae</taxon>
        <taxon>Spirosoma</taxon>
    </lineage>
</organism>
<dbReference type="InterPro" id="IPR003140">
    <property type="entry name" value="PLipase/COase/thioEstase"/>
</dbReference>
<evidence type="ECO:0000256" key="7">
    <source>
        <dbReference type="ARBA" id="ARBA00023326"/>
    </source>
</evidence>
<dbReference type="GO" id="GO:0005576">
    <property type="term" value="C:extracellular region"/>
    <property type="evidence" value="ECO:0007669"/>
    <property type="project" value="UniProtKB-SubCell"/>
</dbReference>
<sequence>MVKLIVGICLTGFIALTNKLLPDVLIPSSFRLAAATEASVRDTIQHDGQVRIYWVHLPSSYAKTDTSLPLVIALHGGGGSGQQFEAQSKLSEKADKEGFIVVYPDGRQNPGVLRLRTWNAGGCCGQISSVQHTDDVGFIKKLIDKLADTYRVDTKRVYATGHSNGAMLCYRLACELPDKLAAIAANSGTMQIKTACQPRRVMPILHIHSQLDQNVPFAGGVGLRSLNKQWNAPVDSTLNVFARLAHCTTQKQVVQKTSSYTFYKWATCTDGIELHYYLTTDGGHSWPGGTKAVRMVGDPPSEAFLNNDIIWQFFKNYALP</sequence>
<keyword evidence="7" id="KW-0624">Polysaccharide degradation</keyword>
<evidence type="ECO:0000256" key="6">
    <source>
        <dbReference type="ARBA" id="ARBA00023277"/>
    </source>
</evidence>
<dbReference type="KEGG" id="srd:SD10_13885"/>